<dbReference type="InterPro" id="IPR003598">
    <property type="entry name" value="Ig_sub2"/>
</dbReference>
<proteinExistence type="predicted"/>
<dbReference type="VEuPathDB" id="VectorBase:ASIS015160"/>
<dbReference type="InterPro" id="IPR013783">
    <property type="entry name" value="Ig-like_fold"/>
</dbReference>
<name>A0A084W1Z0_ANOSI</name>
<dbReference type="SMART" id="SM00408">
    <property type="entry name" value="IGc2"/>
    <property type="match status" value="1"/>
</dbReference>
<evidence type="ECO:0000313" key="3">
    <source>
        <dbReference type="EnsemblMetazoa" id="ASIC012127-PA"/>
    </source>
</evidence>
<evidence type="ECO:0000313" key="2">
    <source>
        <dbReference type="EMBL" id="KFB44234.1"/>
    </source>
</evidence>
<dbReference type="Pfam" id="PF07679">
    <property type="entry name" value="I-set"/>
    <property type="match status" value="1"/>
</dbReference>
<dbReference type="InterPro" id="IPR007110">
    <property type="entry name" value="Ig-like_dom"/>
</dbReference>
<dbReference type="VEuPathDB" id="VectorBase:ASIC012127"/>
<dbReference type="EMBL" id="ATLV01019471">
    <property type="status" value="NOT_ANNOTATED_CDS"/>
    <property type="molecule type" value="Genomic_DNA"/>
</dbReference>
<feature type="domain" description="Ig-like" evidence="1">
    <location>
        <begin position="127"/>
        <end position="202"/>
    </location>
</feature>
<dbReference type="EnsemblMetazoa" id="ASIC012127-RA">
    <property type="protein sequence ID" value="ASIC012127-PA"/>
    <property type="gene ID" value="ASIC012127"/>
</dbReference>
<dbReference type="Proteomes" id="UP000030765">
    <property type="component" value="Unassembled WGS sequence"/>
</dbReference>
<reference evidence="2 4" key="1">
    <citation type="journal article" date="2014" name="BMC Genomics">
        <title>Genome sequence of Anopheles sinensis provides insight into genetics basis of mosquito competence for malaria parasites.</title>
        <authorList>
            <person name="Zhou D."/>
            <person name="Zhang D."/>
            <person name="Ding G."/>
            <person name="Shi L."/>
            <person name="Hou Q."/>
            <person name="Ye Y."/>
            <person name="Xu Y."/>
            <person name="Zhou H."/>
            <person name="Xiong C."/>
            <person name="Li S."/>
            <person name="Yu J."/>
            <person name="Hong S."/>
            <person name="Yu X."/>
            <person name="Zou P."/>
            <person name="Chen C."/>
            <person name="Chang X."/>
            <person name="Wang W."/>
            <person name="Lv Y."/>
            <person name="Sun Y."/>
            <person name="Ma L."/>
            <person name="Shen B."/>
            <person name="Zhu C."/>
        </authorList>
    </citation>
    <scope>NUCLEOTIDE SEQUENCE [LARGE SCALE GENOMIC DNA]</scope>
</reference>
<protein>
    <submittedName>
        <fullName evidence="3">Ig-like domain-containing protein</fullName>
    </submittedName>
    <submittedName>
        <fullName evidence="2">Pdgf/vegf receptor</fullName>
    </submittedName>
</protein>
<dbReference type="EMBL" id="KE525272">
    <property type="protein sequence ID" value="KFB44234.1"/>
    <property type="molecule type" value="Genomic_DNA"/>
</dbReference>
<dbReference type="Gene3D" id="2.60.40.10">
    <property type="entry name" value="Immunoglobulins"/>
    <property type="match status" value="1"/>
</dbReference>
<gene>
    <name evidence="2" type="ORF">ZHAS_00012127</name>
</gene>
<keyword evidence="4" id="KW-1185">Reference proteome</keyword>
<evidence type="ECO:0000259" key="1">
    <source>
        <dbReference type="PROSITE" id="PS50835"/>
    </source>
</evidence>
<sequence>MGVKNDSCEGQKWEKIDHQQEEMEFGVQSPADGVLYEDTLNITCSVDVYNFTNDVKIYPVPENVVARQHAKIYKPVRDRYAWTTAYEIHVSKDIFARIVQFECTAMNKLGSSLSKIKTVEFHDPIVPHITDGIKSRKIALTPDASTTLVCNVQGAPPPTISWRKNKIFHGTNNSIIVSLGENETMAEYECKGKNRLGSVNITWHIVPAGK</sequence>
<dbReference type="SUPFAM" id="SSF48726">
    <property type="entry name" value="Immunoglobulin"/>
    <property type="match status" value="1"/>
</dbReference>
<organism evidence="2">
    <name type="scientific">Anopheles sinensis</name>
    <name type="common">Mosquito</name>
    <dbReference type="NCBI Taxonomy" id="74873"/>
    <lineage>
        <taxon>Eukaryota</taxon>
        <taxon>Metazoa</taxon>
        <taxon>Ecdysozoa</taxon>
        <taxon>Arthropoda</taxon>
        <taxon>Hexapoda</taxon>
        <taxon>Insecta</taxon>
        <taxon>Pterygota</taxon>
        <taxon>Neoptera</taxon>
        <taxon>Endopterygota</taxon>
        <taxon>Diptera</taxon>
        <taxon>Nematocera</taxon>
        <taxon>Culicoidea</taxon>
        <taxon>Culicidae</taxon>
        <taxon>Anophelinae</taxon>
        <taxon>Anopheles</taxon>
    </lineage>
</organism>
<dbReference type="InterPro" id="IPR036179">
    <property type="entry name" value="Ig-like_dom_sf"/>
</dbReference>
<dbReference type="PROSITE" id="PS50835">
    <property type="entry name" value="IG_LIKE"/>
    <property type="match status" value="1"/>
</dbReference>
<evidence type="ECO:0000313" key="4">
    <source>
        <dbReference type="Proteomes" id="UP000030765"/>
    </source>
</evidence>
<dbReference type="AlphaFoldDB" id="A0A084W1Z0"/>
<dbReference type="InterPro" id="IPR013098">
    <property type="entry name" value="Ig_I-set"/>
</dbReference>
<keyword evidence="2" id="KW-0675">Receptor</keyword>
<dbReference type="OrthoDB" id="10492823at2759"/>
<accession>A0A084W1Z0</accession>
<reference evidence="3" key="2">
    <citation type="submission" date="2020-05" db="UniProtKB">
        <authorList>
            <consortium name="EnsemblMetazoa"/>
        </authorList>
    </citation>
    <scope>IDENTIFICATION</scope>
</reference>